<accession>A0A315ENM4</accession>
<dbReference type="Proteomes" id="UP000251341">
    <property type="component" value="Unassembled WGS sequence"/>
</dbReference>
<dbReference type="EMBL" id="NESP01000001">
    <property type="protein sequence ID" value="PUE58345.1"/>
    <property type="molecule type" value="Genomic_DNA"/>
</dbReference>
<name>A0A315ENM4_9BURK</name>
<reference evidence="1 2" key="1">
    <citation type="submission" date="2017-04" db="EMBL/GenBank/DDBJ databases">
        <title>Unexpected and diverse lifestyles within the genus Limnohabitans.</title>
        <authorList>
            <person name="Kasalicky V."/>
            <person name="Mehrshad M."/>
            <person name="Andrei S.-A."/>
            <person name="Salcher M."/>
            <person name="Kratochvilova H."/>
            <person name="Simek K."/>
            <person name="Ghai R."/>
        </authorList>
    </citation>
    <scope>NUCLEOTIDE SEQUENCE [LARGE SCALE GENOMIC DNA]</scope>
    <source>
        <strain evidence="1 2">MWH-C5</strain>
    </source>
</reference>
<keyword evidence="2" id="KW-1185">Reference proteome</keyword>
<evidence type="ECO:0000313" key="1">
    <source>
        <dbReference type="EMBL" id="PUE58345.1"/>
    </source>
</evidence>
<dbReference type="RefSeq" id="WP_108401491.1">
    <property type="nucleotide sequence ID" value="NZ_NESP01000001.1"/>
</dbReference>
<comment type="caution">
    <text evidence="1">The sequence shown here is derived from an EMBL/GenBank/DDBJ whole genome shotgun (WGS) entry which is preliminary data.</text>
</comment>
<organism evidence="1 2">
    <name type="scientific">Limnohabitans curvus</name>
    <dbReference type="NCBI Taxonomy" id="323423"/>
    <lineage>
        <taxon>Bacteria</taxon>
        <taxon>Pseudomonadati</taxon>
        <taxon>Pseudomonadota</taxon>
        <taxon>Betaproteobacteria</taxon>
        <taxon>Burkholderiales</taxon>
        <taxon>Comamonadaceae</taxon>
        <taxon>Limnohabitans</taxon>
    </lineage>
</organism>
<dbReference type="AlphaFoldDB" id="A0A315ENM4"/>
<evidence type="ECO:0000313" key="2">
    <source>
        <dbReference type="Proteomes" id="UP000251341"/>
    </source>
</evidence>
<gene>
    <name evidence="1" type="ORF">B9Z44_01230</name>
</gene>
<sequence>MDEHETLCQLRTELCNLTQRATQARHTFPGLKAADSMATMTMAHDLGVLGQEFINLSVALKQAARTVADESVKARTYQAKKSATRAAGAMIKNGAYRVAA</sequence>
<protein>
    <submittedName>
        <fullName evidence="1">Uncharacterized protein</fullName>
    </submittedName>
</protein>
<proteinExistence type="predicted"/>